<dbReference type="InterPro" id="IPR005119">
    <property type="entry name" value="LysR_subst-bd"/>
</dbReference>
<dbReference type="PROSITE" id="PS50931">
    <property type="entry name" value="HTH_LYSR"/>
    <property type="match status" value="1"/>
</dbReference>
<sequence length="312" mass="35846">MDKVMKYILVISEEQSFSKAAIKLFITQPALSTIVKKEELRYGAQFFYRGVKPIILTEAGAKYIQAAKKMQTIEEALYRAIKSSGSNTIGTITIGSAAFFCSNMLPSIISAFKKEMPCDIKMIEQNTEDLNVSLQNGSIDFLIGVDDITERKSKKIFLKDEHVIAAVPKLLINNDELLKYALPTNDIISGHYLFSSQPPIDFKYFNNLPFVLLAKGNETYYMAKKIFQKYKIYPSEIIYMSQMQSSYFFAINDKRIVFIRAALLKYIEPSSKMLYFKIDDSLSTRGIYIFYKKKKRLTPLMQAFVSYCQNHF</sequence>
<evidence type="ECO:0000256" key="4">
    <source>
        <dbReference type="ARBA" id="ARBA00023163"/>
    </source>
</evidence>
<organism evidence="6">
    <name type="scientific">bioreactor metagenome</name>
    <dbReference type="NCBI Taxonomy" id="1076179"/>
    <lineage>
        <taxon>unclassified sequences</taxon>
        <taxon>metagenomes</taxon>
        <taxon>ecological metagenomes</taxon>
    </lineage>
</organism>
<keyword evidence="3" id="KW-0238">DNA-binding</keyword>
<dbReference type="InterPro" id="IPR036390">
    <property type="entry name" value="WH_DNA-bd_sf"/>
</dbReference>
<accession>A0A644VLA2</accession>
<name>A0A644VLA2_9ZZZZ</name>
<reference evidence="6" key="1">
    <citation type="submission" date="2019-08" db="EMBL/GenBank/DDBJ databases">
        <authorList>
            <person name="Kucharzyk K."/>
            <person name="Murdoch R.W."/>
            <person name="Higgins S."/>
            <person name="Loffler F."/>
        </authorList>
    </citation>
    <scope>NUCLEOTIDE SEQUENCE</scope>
</reference>
<dbReference type="AlphaFoldDB" id="A0A644VLA2"/>
<evidence type="ECO:0000259" key="5">
    <source>
        <dbReference type="PROSITE" id="PS50931"/>
    </source>
</evidence>
<dbReference type="Gene3D" id="1.10.10.10">
    <property type="entry name" value="Winged helix-like DNA-binding domain superfamily/Winged helix DNA-binding domain"/>
    <property type="match status" value="1"/>
</dbReference>
<proteinExistence type="inferred from homology"/>
<comment type="caution">
    <text evidence="6">The sequence shown here is derived from an EMBL/GenBank/DDBJ whole genome shotgun (WGS) entry which is preliminary data.</text>
</comment>
<dbReference type="InterPro" id="IPR036388">
    <property type="entry name" value="WH-like_DNA-bd_sf"/>
</dbReference>
<dbReference type="Pfam" id="PF03466">
    <property type="entry name" value="LysR_substrate"/>
    <property type="match status" value="1"/>
</dbReference>
<keyword evidence="4" id="KW-0804">Transcription</keyword>
<dbReference type="PANTHER" id="PTHR30126:SF96">
    <property type="entry name" value="TRANSCRIPTIONAL REGULATORY PROTEIN, LYSR FAMILY"/>
    <property type="match status" value="1"/>
</dbReference>
<dbReference type="SUPFAM" id="SSF46785">
    <property type="entry name" value="Winged helix' DNA-binding domain"/>
    <property type="match status" value="1"/>
</dbReference>
<protein>
    <recommendedName>
        <fullName evidence="5">HTH lysR-type domain-containing protein</fullName>
    </recommendedName>
</protein>
<keyword evidence="2" id="KW-0805">Transcription regulation</keyword>
<gene>
    <name evidence="6" type="ORF">SDC9_37490</name>
</gene>
<evidence type="ECO:0000256" key="2">
    <source>
        <dbReference type="ARBA" id="ARBA00023015"/>
    </source>
</evidence>
<dbReference type="EMBL" id="VSSQ01000328">
    <property type="protein sequence ID" value="MPL91422.1"/>
    <property type="molecule type" value="Genomic_DNA"/>
</dbReference>
<comment type="similarity">
    <text evidence="1">Belongs to the LysR transcriptional regulatory family.</text>
</comment>
<dbReference type="CDD" id="cd05466">
    <property type="entry name" value="PBP2_LTTR_substrate"/>
    <property type="match status" value="1"/>
</dbReference>
<feature type="domain" description="HTH lysR-type" evidence="5">
    <location>
        <begin position="1"/>
        <end position="57"/>
    </location>
</feature>
<dbReference type="Pfam" id="PF00126">
    <property type="entry name" value="HTH_1"/>
    <property type="match status" value="1"/>
</dbReference>
<dbReference type="GO" id="GO:0003700">
    <property type="term" value="F:DNA-binding transcription factor activity"/>
    <property type="evidence" value="ECO:0007669"/>
    <property type="project" value="InterPro"/>
</dbReference>
<evidence type="ECO:0000313" key="6">
    <source>
        <dbReference type="EMBL" id="MPL91422.1"/>
    </source>
</evidence>
<evidence type="ECO:0000256" key="3">
    <source>
        <dbReference type="ARBA" id="ARBA00023125"/>
    </source>
</evidence>
<evidence type="ECO:0000256" key="1">
    <source>
        <dbReference type="ARBA" id="ARBA00009437"/>
    </source>
</evidence>
<dbReference type="InterPro" id="IPR000847">
    <property type="entry name" value="LysR_HTH_N"/>
</dbReference>
<dbReference type="PANTHER" id="PTHR30126">
    <property type="entry name" value="HTH-TYPE TRANSCRIPTIONAL REGULATOR"/>
    <property type="match status" value="1"/>
</dbReference>
<dbReference type="GO" id="GO:0003677">
    <property type="term" value="F:DNA binding"/>
    <property type="evidence" value="ECO:0007669"/>
    <property type="project" value="UniProtKB-KW"/>
</dbReference>
<dbReference type="SUPFAM" id="SSF53850">
    <property type="entry name" value="Periplasmic binding protein-like II"/>
    <property type="match status" value="1"/>
</dbReference>
<dbReference type="Gene3D" id="3.40.190.290">
    <property type="match status" value="1"/>
</dbReference>